<dbReference type="GO" id="GO:0008832">
    <property type="term" value="F:dGTPase activity"/>
    <property type="evidence" value="ECO:0007669"/>
    <property type="project" value="TreeGrafter"/>
</dbReference>
<dbReference type="GO" id="GO:0006203">
    <property type="term" value="P:dGTP catabolic process"/>
    <property type="evidence" value="ECO:0007669"/>
    <property type="project" value="TreeGrafter"/>
</dbReference>
<dbReference type="PANTHER" id="PTHR11373:SF4">
    <property type="entry name" value="DEOXYNUCLEOSIDE TRIPHOSPHATE TRIPHOSPHOHYDROLASE SAMHD1"/>
    <property type="match status" value="1"/>
</dbReference>
<evidence type="ECO:0000259" key="1">
    <source>
        <dbReference type="Pfam" id="PF01966"/>
    </source>
</evidence>
<dbReference type="Proteomes" id="UP000756703">
    <property type="component" value="Unassembled WGS sequence"/>
</dbReference>
<reference evidence="2" key="1">
    <citation type="submission" date="2020-07" db="EMBL/GenBank/DDBJ databases">
        <title>Huge and variable diversity of episymbiotic CPR bacteria and DPANN archaea in groundwater ecosystems.</title>
        <authorList>
            <person name="He C.Y."/>
            <person name="Keren R."/>
            <person name="Whittaker M."/>
            <person name="Farag I.F."/>
            <person name="Doudna J."/>
            <person name="Cate J.H.D."/>
            <person name="Banfield J.F."/>
        </authorList>
    </citation>
    <scope>NUCLEOTIDE SEQUENCE</scope>
    <source>
        <strain evidence="2">NC_groundwater_1225_Ag_S-0.1um_56_177</strain>
    </source>
</reference>
<dbReference type="EMBL" id="JACQMI010000005">
    <property type="protein sequence ID" value="MBI4132612.1"/>
    <property type="molecule type" value="Genomic_DNA"/>
</dbReference>
<comment type="caution">
    <text evidence="2">The sequence shown here is derived from an EMBL/GenBank/DDBJ whole genome shotgun (WGS) entry which is preliminary data.</text>
</comment>
<dbReference type="PANTHER" id="PTHR11373">
    <property type="entry name" value="DEOXYNUCLEOSIDE TRIPHOSPHATE TRIPHOSPHOHYDROLASE"/>
    <property type="match status" value="1"/>
</dbReference>
<sequence>MRYNDLVYGAIEVPQEVWELFSDPILVRLRNISQAVLPVEMNPFGTAMNRFQHGLGVWWLLQHLCRREEFRHLSPTLPLAGLLHDAGNPPFSHTGDWFMRDAIGHDGETHLREVLIGSELAVRLRRLGADPERIADLVAGNAKPWSDLLAGSLDADNLDNIKRYGMAQGLDGVDYNAHRILDALQFSLGGDAIELDGGAFPEVQRWKHARRVVYRSVYSESHLGMAMMLQRALEIAYVRKEIAPSFWRFSDPEAIGHLLKTNDGTRALIERLRGLQAYNLVAAWDGTEPPFECNWSDWRVRKAVADDAAETAGAKPWQAAAYLGVGRDAKRISLLFRTPEGEVHPDSAEDPPQYRIRIYLHPRAASTKLLRLIDGDVVAFARRAVNGRFPKSVEPPKAVSAQAGF</sequence>
<evidence type="ECO:0000313" key="3">
    <source>
        <dbReference type="Proteomes" id="UP000756703"/>
    </source>
</evidence>
<dbReference type="Gene3D" id="1.10.3210.10">
    <property type="entry name" value="Hypothetical protein af1432"/>
    <property type="match status" value="1"/>
</dbReference>
<protein>
    <submittedName>
        <fullName evidence="2">HD domain-containing protein</fullName>
    </submittedName>
</protein>
<gene>
    <name evidence="2" type="ORF">HY473_00735</name>
</gene>
<name>A0A933DT78_9BACT</name>
<dbReference type="InterPro" id="IPR050135">
    <property type="entry name" value="dGTPase-like"/>
</dbReference>
<organism evidence="2 3">
    <name type="scientific">Candidatus Sungiibacteriota bacterium</name>
    <dbReference type="NCBI Taxonomy" id="2750080"/>
    <lineage>
        <taxon>Bacteria</taxon>
        <taxon>Candidatus Sungiibacteriota</taxon>
    </lineage>
</organism>
<dbReference type="AlphaFoldDB" id="A0A933DT78"/>
<dbReference type="CDD" id="cd00077">
    <property type="entry name" value="HDc"/>
    <property type="match status" value="1"/>
</dbReference>
<dbReference type="Pfam" id="PF01966">
    <property type="entry name" value="HD"/>
    <property type="match status" value="1"/>
</dbReference>
<dbReference type="InterPro" id="IPR003607">
    <property type="entry name" value="HD/PDEase_dom"/>
</dbReference>
<dbReference type="SUPFAM" id="SSF109604">
    <property type="entry name" value="HD-domain/PDEase-like"/>
    <property type="match status" value="1"/>
</dbReference>
<feature type="domain" description="HD" evidence="1">
    <location>
        <begin position="50"/>
        <end position="154"/>
    </location>
</feature>
<accession>A0A933DT78</accession>
<dbReference type="InterPro" id="IPR006674">
    <property type="entry name" value="HD_domain"/>
</dbReference>
<evidence type="ECO:0000313" key="2">
    <source>
        <dbReference type="EMBL" id="MBI4132612.1"/>
    </source>
</evidence>
<proteinExistence type="predicted"/>